<keyword evidence="1" id="KW-0472">Membrane</keyword>
<organism evidence="2 3">
    <name type="scientific">Gymnopus androsaceus JB14</name>
    <dbReference type="NCBI Taxonomy" id="1447944"/>
    <lineage>
        <taxon>Eukaryota</taxon>
        <taxon>Fungi</taxon>
        <taxon>Dikarya</taxon>
        <taxon>Basidiomycota</taxon>
        <taxon>Agaricomycotina</taxon>
        <taxon>Agaricomycetes</taxon>
        <taxon>Agaricomycetidae</taxon>
        <taxon>Agaricales</taxon>
        <taxon>Marasmiineae</taxon>
        <taxon>Omphalotaceae</taxon>
        <taxon>Gymnopus</taxon>
    </lineage>
</organism>
<evidence type="ECO:0000313" key="3">
    <source>
        <dbReference type="Proteomes" id="UP000799118"/>
    </source>
</evidence>
<feature type="transmembrane region" description="Helical" evidence="1">
    <location>
        <begin position="99"/>
        <end position="121"/>
    </location>
</feature>
<reference evidence="2" key="1">
    <citation type="journal article" date="2019" name="Environ. Microbiol.">
        <title>Fungal ecological strategies reflected in gene transcription - a case study of two litter decomposers.</title>
        <authorList>
            <person name="Barbi F."/>
            <person name="Kohler A."/>
            <person name="Barry K."/>
            <person name="Baskaran P."/>
            <person name="Daum C."/>
            <person name="Fauchery L."/>
            <person name="Ihrmark K."/>
            <person name="Kuo A."/>
            <person name="LaButti K."/>
            <person name="Lipzen A."/>
            <person name="Morin E."/>
            <person name="Grigoriev I.V."/>
            <person name="Henrissat B."/>
            <person name="Lindahl B."/>
            <person name="Martin F."/>
        </authorList>
    </citation>
    <scope>NUCLEOTIDE SEQUENCE</scope>
    <source>
        <strain evidence="2">JB14</strain>
    </source>
</reference>
<proteinExistence type="predicted"/>
<keyword evidence="1" id="KW-0812">Transmembrane</keyword>
<protein>
    <submittedName>
        <fullName evidence="2">Uncharacterized protein</fullName>
    </submittedName>
</protein>
<name>A0A6A4IJ13_9AGAR</name>
<dbReference type="EMBL" id="ML769387">
    <property type="protein sequence ID" value="KAE9409653.1"/>
    <property type="molecule type" value="Genomic_DNA"/>
</dbReference>
<evidence type="ECO:0000256" key="1">
    <source>
        <dbReference type="SAM" id="Phobius"/>
    </source>
</evidence>
<accession>A0A6A4IJ13</accession>
<feature type="transmembrane region" description="Helical" evidence="1">
    <location>
        <begin position="48"/>
        <end position="67"/>
    </location>
</feature>
<sequence length="184" mass="20317">MTIAVQERLTSTCNFMTFTTIFAGASIGFTDIILMLRTYSIYNKSRKVLAIFGLTWIIIAAFCFWAITKFTSSFRFSAAPSPVSSSSCFLKQESSSKGLICYIALLAGESVVTLLTVWKTFDSYRKSGFHFNQIVSMVYCEGLIYYFAILPITIANVAVILLAPERIVISVGFASNSNALDPVL</sequence>
<gene>
    <name evidence="2" type="ORF">BT96DRAFT_984704</name>
</gene>
<feature type="transmembrane region" description="Helical" evidence="1">
    <location>
        <begin position="15"/>
        <end position="36"/>
    </location>
</feature>
<dbReference type="AlphaFoldDB" id="A0A6A4IJ13"/>
<keyword evidence="1" id="KW-1133">Transmembrane helix</keyword>
<dbReference type="Proteomes" id="UP000799118">
    <property type="component" value="Unassembled WGS sequence"/>
</dbReference>
<evidence type="ECO:0000313" key="2">
    <source>
        <dbReference type="EMBL" id="KAE9409653.1"/>
    </source>
</evidence>
<feature type="transmembrane region" description="Helical" evidence="1">
    <location>
        <begin position="142"/>
        <end position="163"/>
    </location>
</feature>
<keyword evidence="3" id="KW-1185">Reference proteome</keyword>
<dbReference type="OrthoDB" id="3350812at2759"/>